<organism evidence="2 3">
    <name type="scientific">Roseibium denhamense</name>
    <dbReference type="NCBI Taxonomy" id="76305"/>
    <lineage>
        <taxon>Bacteria</taxon>
        <taxon>Pseudomonadati</taxon>
        <taxon>Pseudomonadota</taxon>
        <taxon>Alphaproteobacteria</taxon>
        <taxon>Hyphomicrobiales</taxon>
        <taxon>Stappiaceae</taxon>
        <taxon>Roseibium</taxon>
    </lineage>
</organism>
<reference evidence="2 3" key="1">
    <citation type="submission" date="2017-05" db="EMBL/GenBank/DDBJ databases">
        <authorList>
            <person name="Varghese N."/>
            <person name="Submissions S."/>
        </authorList>
    </citation>
    <scope>NUCLEOTIDE SEQUENCE [LARGE SCALE GENOMIC DNA]</scope>
    <source>
        <strain evidence="2 3">DSM 15949</strain>
    </source>
</reference>
<evidence type="ECO:0000313" key="2">
    <source>
        <dbReference type="EMBL" id="SMP36945.1"/>
    </source>
</evidence>
<keyword evidence="1" id="KW-0732">Signal</keyword>
<accession>A0ABY1PN08</accession>
<feature type="signal peptide" evidence="1">
    <location>
        <begin position="1"/>
        <end position="23"/>
    </location>
</feature>
<protein>
    <submittedName>
        <fullName evidence="2">Uncharacterized protein</fullName>
    </submittedName>
</protein>
<sequence>MTVICRLLLFVFALSISPAPVSAAALEFQKPQSRWEVSWLAQFYNRDFVQITGQNIDWSNPPFLTATADIDGDPGNPAIFVLRQHRDFCGAQNCTLHVWHYDEPTGSAPGAGDYVRALEVFVAGAVALGDMGPNGLQDIWLGENLWRWNGSTYIRP</sequence>
<proteinExistence type="predicted"/>
<name>A0ABY1PN08_9HYPH</name>
<evidence type="ECO:0000313" key="3">
    <source>
        <dbReference type="Proteomes" id="UP001157914"/>
    </source>
</evidence>
<keyword evidence="3" id="KW-1185">Reference proteome</keyword>
<comment type="caution">
    <text evidence="2">The sequence shown here is derived from an EMBL/GenBank/DDBJ whole genome shotgun (WGS) entry which is preliminary data.</text>
</comment>
<dbReference type="RefSeq" id="WP_155190914.1">
    <property type="nucleotide sequence ID" value="NZ_BAAAEA010000003.1"/>
</dbReference>
<dbReference type="EMBL" id="FXTT01000008">
    <property type="protein sequence ID" value="SMP36945.1"/>
    <property type="molecule type" value="Genomic_DNA"/>
</dbReference>
<feature type="chain" id="PRO_5047507663" evidence="1">
    <location>
        <begin position="24"/>
        <end position="156"/>
    </location>
</feature>
<evidence type="ECO:0000256" key="1">
    <source>
        <dbReference type="SAM" id="SignalP"/>
    </source>
</evidence>
<dbReference type="Proteomes" id="UP001157914">
    <property type="component" value="Unassembled WGS sequence"/>
</dbReference>
<gene>
    <name evidence="2" type="ORF">SAMN06265374_4389</name>
</gene>